<keyword evidence="8" id="KW-0648">Protein biosynthesis</keyword>
<dbReference type="EMBL" id="CP036267">
    <property type="protein sequence ID" value="QDT33356.1"/>
    <property type="molecule type" value="Genomic_DNA"/>
</dbReference>
<comment type="cofactor">
    <cofactor evidence="1">
        <name>Mn(2+)</name>
        <dbReference type="ChEBI" id="CHEBI:29035"/>
    </cofactor>
</comment>
<dbReference type="InterPro" id="IPR011761">
    <property type="entry name" value="ATP-grasp"/>
</dbReference>
<protein>
    <submittedName>
        <fullName evidence="12">Ribosomal protein S6 modification protein</fullName>
    </submittedName>
</protein>
<dbReference type="Pfam" id="PF08443">
    <property type="entry name" value="RimK"/>
    <property type="match status" value="1"/>
</dbReference>
<keyword evidence="7" id="KW-0460">Magnesium</keyword>
<evidence type="ECO:0000313" key="12">
    <source>
        <dbReference type="EMBL" id="QDT33356.1"/>
    </source>
</evidence>
<feature type="domain" description="ATP-grasp" evidence="11">
    <location>
        <begin position="107"/>
        <end position="288"/>
    </location>
</feature>
<dbReference type="InterPro" id="IPR041107">
    <property type="entry name" value="Rimk_N"/>
</dbReference>
<evidence type="ECO:0000256" key="6">
    <source>
        <dbReference type="ARBA" id="ARBA00022840"/>
    </source>
</evidence>
<evidence type="ECO:0000256" key="4">
    <source>
        <dbReference type="ARBA" id="ARBA00022723"/>
    </source>
</evidence>
<name>A0A517QP00_9PLAN</name>
<keyword evidence="3" id="KW-0436">Ligase</keyword>
<keyword evidence="4" id="KW-0479">Metal-binding</keyword>
<accession>A0A517QP00</accession>
<dbReference type="Gene3D" id="3.40.50.20">
    <property type="match status" value="1"/>
</dbReference>
<evidence type="ECO:0000259" key="11">
    <source>
        <dbReference type="PROSITE" id="PS50975"/>
    </source>
</evidence>
<dbReference type="Pfam" id="PF18030">
    <property type="entry name" value="Rimk_N"/>
    <property type="match status" value="1"/>
</dbReference>
<evidence type="ECO:0000256" key="9">
    <source>
        <dbReference type="ARBA" id="ARBA00023211"/>
    </source>
</evidence>
<dbReference type="PANTHER" id="PTHR21621:SF0">
    <property type="entry name" value="BETA-CITRYLGLUTAMATE SYNTHASE B-RELATED"/>
    <property type="match status" value="1"/>
</dbReference>
<evidence type="ECO:0000256" key="10">
    <source>
        <dbReference type="PROSITE-ProRule" id="PRU00409"/>
    </source>
</evidence>
<dbReference type="PROSITE" id="PS50975">
    <property type="entry name" value="ATP_GRASP"/>
    <property type="match status" value="1"/>
</dbReference>
<dbReference type="NCBIfam" id="TIGR00768">
    <property type="entry name" value="rimK_fam"/>
    <property type="match status" value="1"/>
</dbReference>
<dbReference type="GO" id="GO:0009432">
    <property type="term" value="P:SOS response"/>
    <property type="evidence" value="ECO:0007669"/>
    <property type="project" value="TreeGrafter"/>
</dbReference>
<evidence type="ECO:0000256" key="5">
    <source>
        <dbReference type="ARBA" id="ARBA00022741"/>
    </source>
</evidence>
<dbReference type="RefSeq" id="WP_197441655.1">
    <property type="nucleotide sequence ID" value="NZ_CP036267.1"/>
</dbReference>
<keyword evidence="9" id="KW-0464">Manganese</keyword>
<dbReference type="GO" id="GO:0005737">
    <property type="term" value="C:cytoplasm"/>
    <property type="evidence" value="ECO:0007669"/>
    <property type="project" value="TreeGrafter"/>
</dbReference>
<evidence type="ECO:0000256" key="1">
    <source>
        <dbReference type="ARBA" id="ARBA00001936"/>
    </source>
</evidence>
<evidence type="ECO:0000256" key="7">
    <source>
        <dbReference type="ARBA" id="ARBA00022842"/>
    </source>
</evidence>
<dbReference type="Proteomes" id="UP000315724">
    <property type="component" value="Chromosome"/>
</dbReference>
<dbReference type="GO" id="GO:0018169">
    <property type="term" value="F:ribosomal S6-glutamic acid ligase activity"/>
    <property type="evidence" value="ECO:0007669"/>
    <property type="project" value="TreeGrafter"/>
</dbReference>
<keyword evidence="5 10" id="KW-0547">Nucleotide-binding</keyword>
<dbReference type="Gene3D" id="3.30.470.20">
    <property type="entry name" value="ATP-grasp fold, B domain"/>
    <property type="match status" value="1"/>
</dbReference>
<evidence type="ECO:0000256" key="8">
    <source>
        <dbReference type="ARBA" id="ARBA00022917"/>
    </source>
</evidence>
<evidence type="ECO:0000313" key="13">
    <source>
        <dbReference type="Proteomes" id="UP000315724"/>
    </source>
</evidence>
<dbReference type="KEGG" id="tpol:Mal48_26090"/>
<keyword evidence="13" id="KW-1185">Reference proteome</keyword>
<gene>
    <name evidence="12" type="primary">rimK_1</name>
    <name evidence="12" type="ORF">Mal48_26090</name>
</gene>
<dbReference type="Gene3D" id="3.30.1490.20">
    <property type="entry name" value="ATP-grasp fold, A domain"/>
    <property type="match status" value="1"/>
</dbReference>
<dbReference type="GO" id="GO:0005524">
    <property type="term" value="F:ATP binding"/>
    <property type="evidence" value="ECO:0007669"/>
    <property type="project" value="UniProtKB-UniRule"/>
</dbReference>
<dbReference type="GO" id="GO:0046872">
    <property type="term" value="F:metal ion binding"/>
    <property type="evidence" value="ECO:0007669"/>
    <property type="project" value="UniProtKB-KW"/>
</dbReference>
<organism evidence="12 13">
    <name type="scientific">Thalassoglobus polymorphus</name>
    <dbReference type="NCBI Taxonomy" id="2527994"/>
    <lineage>
        <taxon>Bacteria</taxon>
        <taxon>Pseudomonadati</taxon>
        <taxon>Planctomycetota</taxon>
        <taxon>Planctomycetia</taxon>
        <taxon>Planctomycetales</taxon>
        <taxon>Planctomycetaceae</taxon>
        <taxon>Thalassoglobus</taxon>
    </lineage>
</organism>
<evidence type="ECO:0000256" key="2">
    <source>
        <dbReference type="ARBA" id="ARBA00001946"/>
    </source>
</evidence>
<sequence length="289" mass="31880">MKISVLGNEGSWYVDELSRASAQRGHSCERVDFRSLTSSVEGTSTDVSGGHHSLFDSDAIIVRTMPPGSLEQVVYRMDVLLQLHQAGKTILNHPRAIECAVDKFLTTSRLAAAQVPVPRTIVCETTDQAMEAFQTLGGDVVVKPIFGAEGRGIFRLSDPDLAFRSFRTLERLNNVLYIQEFIHHEGFDVRVMLLNGQILGAMKRKNLTDFRTNISRNGSAMAHLVTDDEAHLALSAARTVHACFAGVDLLYDLAGRCYVIEVNAVPGWRAFAQATQVDVADRVIEHLEN</sequence>
<dbReference type="GO" id="GO:0006412">
    <property type="term" value="P:translation"/>
    <property type="evidence" value="ECO:0007669"/>
    <property type="project" value="UniProtKB-KW"/>
</dbReference>
<comment type="cofactor">
    <cofactor evidence="2">
        <name>Mg(2+)</name>
        <dbReference type="ChEBI" id="CHEBI:18420"/>
    </cofactor>
</comment>
<dbReference type="SUPFAM" id="SSF56059">
    <property type="entry name" value="Glutathione synthetase ATP-binding domain-like"/>
    <property type="match status" value="1"/>
</dbReference>
<dbReference type="InterPro" id="IPR013651">
    <property type="entry name" value="ATP-grasp_RimK-type"/>
</dbReference>
<dbReference type="PANTHER" id="PTHR21621">
    <property type="entry name" value="RIBOSOMAL PROTEIN S6 MODIFICATION PROTEIN"/>
    <property type="match status" value="1"/>
</dbReference>
<reference evidence="12 13" key="1">
    <citation type="submission" date="2019-02" db="EMBL/GenBank/DDBJ databases">
        <title>Deep-cultivation of Planctomycetes and their phenomic and genomic characterization uncovers novel biology.</title>
        <authorList>
            <person name="Wiegand S."/>
            <person name="Jogler M."/>
            <person name="Boedeker C."/>
            <person name="Pinto D."/>
            <person name="Vollmers J."/>
            <person name="Rivas-Marin E."/>
            <person name="Kohn T."/>
            <person name="Peeters S.H."/>
            <person name="Heuer A."/>
            <person name="Rast P."/>
            <person name="Oberbeckmann S."/>
            <person name="Bunk B."/>
            <person name="Jeske O."/>
            <person name="Meyerdierks A."/>
            <person name="Storesund J.E."/>
            <person name="Kallscheuer N."/>
            <person name="Luecker S."/>
            <person name="Lage O.M."/>
            <person name="Pohl T."/>
            <person name="Merkel B.J."/>
            <person name="Hornburger P."/>
            <person name="Mueller R.-W."/>
            <person name="Bruemmer F."/>
            <person name="Labrenz M."/>
            <person name="Spormann A.M."/>
            <person name="Op den Camp H."/>
            <person name="Overmann J."/>
            <person name="Amann R."/>
            <person name="Jetten M.S.M."/>
            <person name="Mascher T."/>
            <person name="Medema M.H."/>
            <person name="Devos D.P."/>
            <person name="Kaster A.-K."/>
            <person name="Ovreas L."/>
            <person name="Rohde M."/>
            <person name="Galperin M.Y."/>
            <person name="Jogler C."/>
        </authorList>
    </citation>
    <scope>NUCLEOTIDE SEQUENCE [LARGE SCALE GENOMIC DNA]</scope>
    <source>
        <strain evidence="12 13">Mal48</strain>
    </source>
</reference>
<dbReference type="InterPro" id="IPR013815">
    <property type="entry name" value="ATP_grasp_subdomain_1"/>
</dbReference>
<dbReference type="AlphaFoldDB" id="A0A517QP00"/>
<proteinExistence type="predicted"/>
<keyword evidence="6 10" id="KW-0067">ATP-binding</keyword>
<evidence type="ECO:0000256" key="3">
    <source>
        <dbReference type="ARBA" id="ARBA00022598"/>
    </source>
</evidence>
<dbReference type="InterPro" id="IPR004666">
    <property type="entry name" value="Rp_bS6_RimK/Lys_biosynth_LsyX"/>
</dbReference>